<proteinExistence type="predicted"/>
<feature type="region of interest" description="Disordered" evidence="1">
    <location>
        <begin position="260"/>
        <end position="294"/>
    </location>
</feature>
<keyword evidence="3" id="KW-1185">Reference proteome</keyword>
<evidence type="ECO:0008006" key="4">
    <source>
        <dbReference type="Google" id="ProtNLM"/>
    </source>
</evidence>
<organism evidence="2 3">
    <name type="scientific">Streptomyces canarius</name>
    <dbReference type="NCBI Taxonomy" id="285453"/>
    <lineage>
        <taxon>Bacteria</taxon>
        <taxon>Bacillati</taxon>
        <taxon>Actinomycetota</taxon>
        <taxon>Actinomycetes</taxon>
        <taxon>Kitasatosporales</taxon>
        <taxon>Streptomycetaceae</taxon>
        <taxon>Streptomyces</taxon>
    </lineage>
</organism>
<dbReference type="InterPro" id="IPR036291">
    <property type="entry name" value="NAD(P)-bd_dom_sf"/>
</dbReference>
<comment type="caution">
    <text evidence="2">The sequence shown here is derived from an EMBL/GenBank/DDBJ whole genome shotgun (WGS) entry which is preliminary data.</text>
</comment>
<reference evidence="3" key="1">
    <citation type="journal article" date="2019" name="Int. J. Syst. Evol. Microbiol.">
        <title>The Global Catalogue of Microorganisms (GCM) 10K type strain sequencing project: providing services to taxonomists for standard genome sequencing and annotation.</title>
        <authorList>
            <consortium name="The Broad Institute Genomics Platform"/>
            <consortium name="The Broad Institute Genome Sequencing Center for Infectious Disease"/>
            <person name="Wu L."/>
            <person name="Ma J."/>
        </authorList>
    </citation>
    <scope>NUCLEOTIDE SEQUENCE [LARGE SCALE GENOMIC DNA]</scope>
    <source>
        <strain evidence="3">JCM 4733</strain>
    </source>
</reference>
<evidence type="ECO:0000313" key="2">
    <source>
        <dbReference type="EMBL" id="GHA77984.1"/>
    </source>
</evidence>
<protein>
    <recommendedName>
        <fullName evidence="4">NAD(P)-binding domain-containing protein</fullName>
    </recommendedName>
</protein>
<sequence>MKVVVFDDGGLIGAETALWVRDHGHEVDLISAPGGLDSLAREEIAESLRNCSVVIDLTRQPSLNTGIATDDHGLVMDEESLVASWRRSTSALLQAETAAGVGHHVSLSVVGVDRVRSEGAFRALQAHETMIQRSGISYSIVRSTQMFESAEDIATAGTEDWIVWVPPVEVRPVSLTDVAILLAHTAVSRPLIGVREIAGPEKFRLDAFVRAALTAVHAEHRHVFTDVRSPFFGARLRPTDLLPGAGAFIAQTSYRAWCTSRPGRESTEGRGSGEHPDGAYRPRHGSSDDGCSRE</sequence>
<accession>A0ABQ3DEA5</accession>
<dbReference type="Proteomes" id="UP000653644">
    <property type="component" value="Unassembled WGS sequence"/>
</dbReference>
<feature type="compositionally biased region" description="Basic and acidic residues" evidence="1">
    <location>
        <begin position="262"/>
        <end position="294"/>
    </location>
</feature>
<dbReference type="Gene3D" id="3.40.50.720">
    <property type="entry name" value="NAD(P)-binding Rossmann-like Domain"/>
    <property type="match status" value="1"/>
</dbReference>
<evidence type="ECO:0000256" key="1">
    <source>
        <dbReference type="SAM" id="MobiDB-lite"/>
    </source>
</evidence>
<dbReference type="SUPFAM" id="SSF51735">
    <property type="entry name" value="NAD(P)-binding Rossmann-fold domains"/>
    <property type="match status" value="1"/>
</dbReference>
<dbReference type="EMBL" id="BMVN01000131">
    <property type="protein sequence ID" value="GHA77984.1"/>
    <property type="molecule type" value="Genomic_DNA"/>
</dbReference>
<gene>
    <name evidence="2" type="ORF">GCM10010345_94330</name>
</gene>
<evidence type="ECO:0000313" key="3">
    <source>
        <dbReference type="Proteomes" id="UP000653644"/>
    </source>
</evidence>
<name>A0ABQ3DEA5_9ACTN</name>